<feature type="transmembrane region" description="Helical" evidence="1">
    <location>
        <begin position="63"/>
        <end position="83"/>
    </location>
</feature>
<sequence>MHTPSFHLPRLFRCNFAGWGVGCWELNRLDVPYRSKNLVGRTYYLIQTFTVHLPFSQRNCRPWQLLVVFRSWSIFGFLLLWHFRVFNLVSALMHDAYDGRRVRAIVLSAVRSLTSVFLIILSGHL</sequence>
<accession>A0AAD4LDC6</accession>
<evidence type="ECO:0000256" key="1">
    <source>
        <dbReference type="SAM" id="Phobius"/>
    </source>
</evidence>
<dbReference type="EMBL" id="JAKELL010000048">
    <property type="protein sequence ID" value="KAH8987271.1"/>
    <property type="molecule type" value="Genomic_DNA"/>
</dbReference>
<name>A0AAD4LDC6_9AGAM</name>
<dbReference type="Proteomes" id="UP001201163">
    <property type="component" value="Unassembled WGS sequence"/>
</dbReference>
<comment type="caution">
    <text evidence="2">The sequence shown here is derived from an EMBL/GenBank/DDBJ whole genome shotgun (WGS) entry which is preliminary data.</text>
</comment>
<reference evidence="2" key="1">
    <citation type="submission" date="2022-01" db="EMBL/GenBank/DDBJ databases">
        <title>Comparative genomics reveals a dynamic genome evolution in the ectomycorrhizal milk-cap (Lactarius) mushrooms.</title>
        <authorList>
            <consortium name="DOE Joint Genome Institute"/>
            <person name="Lebreton A."/>
            <person name="Tang N."/>
            <person name="Kuo A."/>
            <person name="LaButti K."/>
            <person name="Drula E."/>
            <person name="Barry K."/>
            <person name="Clum A."/>
            <person name="Lipzen A."/>
            <person name="Mousain D."/>
            <person name="Ng V."/>
            <person name="Wang R."/>
            <person name="Wang X."/>
            <person name="Dai Y."/>
            <person name="Henrissat B."/>
            <person name="Grigoriev I.V."/>
            <person name="Guerin-Laguette A."/>
            <person name="Yu F."/>
            <person name="Martin F.M."/>
        </authorList>
    </citation>
    <scope>NUCLEOTIDE SEQUENCE</scope>
    <source>
        <strain evidence="2">QP</strain>
    </source>
</reference>
<evidence type="ECO:0000313" key="3">
    <source>
        <dbReference type="Proteomes" id="UP001201163"/>
    </source>
</evidence>
<dbReference type="AlphaFoldDB" id="A0AAD4LDC6"/>
<keyword evidence="3" id="KW-1185">Reference proteome</keyword>
<keyword evidence="1" id="KW-1133">Transmembrane helix</keyword>
<gene>
    <name evidence="2" type="ORF">EDB92DRAFT_1136953</name>
</gene>
<evidence type="ECO:0000313" key="2">
    <source>
        <dbReference type="EMBL" id="KAH8987271.1"/>
    </source>
</evidence>
<keyword evidence="1" id="KW-0812">Transmembrane</keyword>
<organism evidence="2 3">
    <name type="scientific">Lactarius akahatsu</name>
    <dbReference type="NCBI Taxonomy" id="416441"/>
    <lineage>
        <taxon>Eukaryota</taxon>
        <taxon>Fungi</taxon>
        <taxon>Dikarya</taxon>
        <taxon>Basidiomycota</taxon>
        <taxon>Agaricomycotina</taxon>
        <taxon>Agaricomycetes</taxon>
        <taxon>Russulales</taxon>
        <taxon>Russulaceae</taxon>
        <taxon>Lactarius</taxon>
    </lineage>
</organism>
<protein>
    <submittedName>
        <fullName evidence="2">Uncharacterized protein</fullName>
    </submittedName>
</protein>
<proteinExistence type="predicted"/>
<keyword evidence="1" id="KW-0472">Membrane</keyword>
<feature type="transmembrane region" description="Helical" evidence="1">
    <location>
        <begin position="104"/>
        <end position="123"/>
    </location>
</feature>